<feature type="compositionally biased region" description="Basic and acidic residues" evidence="1">
    <location>
        <begin position="1"/>
        <end position="17"/>
    </location>
</feature>
<evidence type="ECO:0000313" key="2">
    <source>
        <dbReference type="EMBL" id="MZR11722.1"/>
    </source>
</evidence>
<protein>
    <submittedName>
        <fullName evidence="2">Uncharacterized protein</fullName>
    </submittedName>
</protein>
<comment type="caution">
    <text evidence="2">The sequence shown here is derived from an EMBL/GenBank/DDBJ whole genome shotgun (WGS) entry which is preliminary data.</text>
</comment>
<dbReference type="AlphaFoldDB" id="A0A845LY75"/>
<gene>
    <name evidence="2" type="ORF">GQE99_01665</name>
</gene>
<evidence type="ECO:0000256" key="1">
    <source>
        <dbReference type="SAM" id="MobiDB-lite"/>
    </source>
</evidence>
<feature type="compositionally biased region" description="Basic and acidic residues" evidence="1">
    <location>
        <begin position="24"/>
        <end position="33"/>
    </location>
</feature>
<evidence type="ECO:0000313" key="3">
    <source>
        <dbReference type="Proteomes" id="UP000467322"/>
    </source>
</evidence>
<name>A0A845LY75_9RHOB</name>
<accession>A0A845LY75</accession>
<dbReference type="GO" id="GO:0020037">
    <property type="term" value="F:heme binding"/>
    <property type="evidence" value="ECO:0007669"/>
    <property type="project" value="InterPro"/>
</dbReference>
<proteinExistence type="predicted"/>
<dbReference type="InterPro" id="IPR036909">
    <property type="entry name" value="Cyt_c-like_dom_sf"/>
</dbReference>
<dbReference type="Gene3D" id="1.10.760.10">
    <property type="entry name" value="Cytochrome c-like domain"/>
    <property type="match status" value="1"/>
</dbReference>
<dbReference type="EMBL" id="WTUX01000005">
    <property type="protein sequence ID" value="MZR11722.1"/>
    <property type="molecule type" value="Genomic_DNA"/>
</dbReference>
<reference evidence="2 3" key="1">
    <citation type="submission" date="2019-12" db="EMBL/GenBank/DDBJ databases">
        <title>Maritimibacter sp. nov. sp. isolated from sea sand.</title>
        <authorList>
            <person name="Kim J."/>
            <person name="Jeong S.E."/>
            <person name="Jung H.S."/>
            <person name="Jeon C.O."/>
        </authorList>
    </citation>
    <scope>NUCLEOTIDE SEQUENCE [LARGE SCALE GENOMIC DNA]</scope>
    <source>
        <strain evidence="2 3">DP07</strain>
    </source>
</reference>
<feature type="compositionally biased region" description="Polar residues" evidence="1">
    <location>
        <begin position="58"/>
        <end position="70"/>
    </location>
</feature>
<organism evidence="2 3">
    <name type="scientific">Maritimibacter harenae</name>
    <dbReference type="NCBI Taxonomy" id="2606218"/>
    <lineage>
        <taxon>Bacteria</taxon>
        <taxon>Pseudomonadati</taxon>
        <taxon>Pseudomonadota</taxon>
        <taxon>Alphaproteobacteria</taxon>
        <taxon>Rhodobacterales</taxon>
        <taxon>Roseobacteraceae</taxon>
        <taxon>Maritimibacter</taxon>
    </lineage>
</organism>
<feature type="compositionally biased region" description="Acidic residues" evidence="1">
    <location>
        <begin position="46"/>
        <end position="57"/>
    </location>
</feature>
<feature type="region of interest" description="Disordered" evidence="1">
    <location>
        <begin position="1"/>
        <end position="70"/>
    </location>
</feature>
<dbReference type="RefSeq" id="WP_161349848.1">
    <property type="nucleotide sequence ID" value="NZ_WTUX01000005.1"/>
</dbReference>
<dbReference type="GO" id="GO:0009055">
    <property type="term" value="F:electron transfer activity"/>
    <property type="evidence" value="ECO:0007669"/>
    <property type="project" value="InterPro"/>
</dbReference>
<sequence>MQDPSGHLREALDDSGARSKMSYKLRDEQDARDIQAYLARFASEDTAPDSENEDSTAENDVSGSTHSEKP</sequence>
<keyword evidence="3" id="KW-1185">Reference proteome</keyword>
<dbReference type="Proteomes" id="UP000467322">
    <property type="component" value="Unassembled WGS sequence"/>
</dbReference>